<dbReference type="Pfam" id="PF03399">
    <property type="entry name" value="SAC3_GANP"/>
    <property type="match status" value="1"/>
</dbReference>
<dbReference type="Gene3D" id="1.25.40.990">
    <property type="match status" value="1"/>
</dbReference>
<protein>
    <recommendedName>
        <fullName evidence="3">PCI domain-containing protein</fullName>
    </recommendedName>
</protein>
<evidence type="ECO:0000256" key="1">
    <source>
        <dbReference type="SAM" id="Coils"/>
    </source>
</evidence>
<dbReference type="PROSITE" id="PS50250">
    <property type="entry name" value="PCI"/>
    <property type="match status" value="1"/>
</dbReference>
<dbReference type="Proteomes" id="UP000822688">
    <property type="component" value="Chromosome 1"/>
</dbReference>
<reference evidence="4" key="1">
    <citation type="submission" date="2020-06" db="EMBL/GenBank/DDBJ databases">
        <title>WGS assembly of Ceratodon purpureus strain R40.</title>
        <authorList>
            <person name="Carey S.B."/>
            <person name="Jenkins J."/>
            <person name="Shu S."/>
            <person name="Lovell J.T."/>
            <person name="Sreedasyam A."/>
            <person name="Maumus F."/>
            <person name="Tiley G.P."/>
            <person name="Fernandez-Pozo N."/>
            <person name="Barry K."/>
            <person name="Chen C."/>
            <person name="Wang M."/>
            <person name="Lipzen A."/>
            <person name="Daum C."/>
            <person name="Saski C.A."/>
            <person name="Payton A.C."/>
            <person name="Mcbreen J.C."/>
            <person name="Conrad R.E."/>
            <person name="Kollar L.M."/>
            <person name="Olsson S."/>
            <person name="Huttunen S."/>
            <person name="Landis J.B."/>
            <person name="Wickett N.J."/>
            <person name="Johnson M.G."/>
            <person name="Rensing S.A."/>
            <person name="Grimwood J."/>
            <person name="Schmutz J."/>
            <person name="Mcdaniel S.F."/>
        </authorList>
    </citation>
    <scope>NUCLEOTIDE SEQUENCE</scope>
    <source>
        <strain evidence="4">R40</strain>
    </source>
</reference>
<dbReference type="InterPro" id="IPR000717">
    <property type="entry name" value="PCI_dom"/>
</dbReference>
<gene>
    <name evidence="4" type="ORF">KC19_1G339000</name>
</gene>
<accession>A0A8T0JEM4</accession>
<feature type="compositionally biased region" description="Acidic residues" evidence="2">
    <location>
        <begin position="687"/>
        <end position="697"/>
    </location>
</feature>
<feature type="coiled-coil region" evidence="1">
    <location>
        <begin position="711"/>
        <end position="771"/>
    </location>
</feature>
<dbReference type="InterPro" id="IPR005062">
    <property type="entry name" value="SAC3/GANP/THP3_conserved"/>
</dbReference>
<dbReference type="FunFam" id="1.25.40.990:FF:000004">
    <property type="entry name" value="Putative peptidase C48 domain family protein"/>
    <property type="match status" value="1"/>
</dbReference>
<proteinExistence type="predicted"/>
<evidence type="ECO:0000313" key="5">
    <source>
        <dbReference type="Proteomes" id="UP000822688"/>
    </source>
</evidence>
<evidence type="ECO:0000259" key="3">
    <source>
        <dbReference type="PROSITE" id="PS50250"/>
    </source>
</evidence>
<keyword evidence="5" id="KW-1185">Reference proteome</keyword>
<keyword evidence="1" id="KW-0175">Coiled coil</keyword>
<feature type="compositionally biased region" description="Basic and acidic residues" evidence="2">
    <location>
        <begin position="147"/>
        <end position="159"/>
    </location>
</feature>
<feature type="compositionally biased region" description="Acidic residues" evidence="2">
    <location>
        <begin position="558"/>
        <end position="567"/>
    </location>
</feature>
<feature type="compositionally biased region" description="Polar residues" evidence="2">
    <location>
        <begin position="636"/>
        <end position="653"/>
    </location>
</feature>
<feature type="region of interest" description="Disordered" evidence="2">
    <location>
        <begin position="547"/>
        <end position="606"/>
    </location>
</feature>
<feature type="region of interest" description="Disordered" evidence="2">
    <location>
        <begin position="636"/>
        <end position="702"/>
    </location>
</feature>
<organism evidence="4 5">
    <name type="scientific">Ceratodon purpureus</name>
    <name type="common">Fire moss</name>
    <name type="synonym">Dicranum purpureum</name>
    <dbReference type="NCBI Taxonomy" id="3225"/>
    <lineage>
        <taxon>Eukaryota</taxon>
        <taxon>Viridiplantae</taxon>
        <taxon>Streptophyta</taxon>
        <taxon>Embryophyta</taxon>
        <taxon>Bryophyta</taxon>
        <taxon>Bryophytina</taxon>
        <taxon>Bryopsida</taxon>
        <taxon>Dicranidae</taxon>
        <taxon>Pseudoditrichales</taxon>
        <taxon>Ditrichaceae</taxon>
        <taxon>Ceratodon</taxon>
    </lineage>
</organism>
<dbReference type="PANTHER" id="PTHR12436:SF17">
    <property type="entry name" value="SAC3 FAMILY PROTEIN B"/>
    <property type="match status" value="1"/>
</dbReference>
<dbReference type="GO" id="GO:0005737">
    <property type="term" value="C:cytoplasm"/>
    <property type="evidence" value="ECO:0007669"/>
    <property type="project" value="TreeGrafter"/>
</dbReference>
<dbReference type="GO" id="GO:0070390">
    <property type="term" value="C:transcription export complex 2"/>
    <property type="evidence" value="ECO:0007669"/>
    <property type="project" value="TreeGrafter"/>
</dbReference>
<dbReference type="OrthoDB" id="21502at2759"/>
<dbReference type="InterPro" id="IPR045107">
    <property type="entry name" value="SAC3/GANP/THP3"/>
</dbReference>
<evidence type="ECO:0000256" key="2">
    <source>
        <dbReference type="SAM" id="MobiDB-lite"/>
    </source>
</evidence>
<dbReference type="GO" id="GO:0006406">
    <property type="term" value="P:mRNA export from nucleus"/>
    <property type="evidence" value="ECO:0007669"/>
    <property type="project" value="TreeGrafter"/>
</dbReference>
<feature type="domain" description="PCI" evidence="3">
    <location>
        <begin position="336"/>
        <end position="530"/>
    </location>
</feature>
<sequence length="1547" mass="173000">MDSSGFNTGRAVAVPLVPRQGVVFGKAAAAGKPAAGTAEGKVVVGSGSVSGAGPSRHALKGGRPGAQIHIAETEQNANNRKPSPTRMRKAVPVAAHHPVKQNPSGISFSDVELQREANAKAQRLLRFSQGQESSDIVLQPNGGRVSGKAEHRFSNREARQSSQSPKPGVDGALIDTMETEALGEDFSNTEAIVGTCEDMCSESERHERERKGDLDKFERVDGDRNLTSVDLAVKKYTRTPSREPHLIRPLLVLQMTMSYLLTLINQGYDEGLLRLHSFLWDRMRAVRMDLRMQHIFNREAITMHEQMIRFHILAMHELCEYKKGEGFNEGFDAHLNIEQMNKTSVDLFEMYDDHRKKGIQVETEAEFRGYYALLKLDKHPGYSVEPAELSLDLAKMTPEMRNTPQVLFARDVARACRGGNYIAFFRLARKATYLQACLMHAHFAKLRTEALAILHSGLQKNQGVPITQVVKWLGMEGEDTETLVEYHGFSLKNFEKLYIIKDGPFLNRDAEYQARRSRLVETKHASSIVEDVEGKGQQQAVVDSWSATPMTPGMHEEEMPDYEEDDSPFPVKSLQTSPAQEYWTPTPGRTSPGTDQGADDMRISPPFKAISPPKVGQAILSATAFGSKSFPLWPTPQQNHLVSNSSNENLSPQRSRKRESYPGRLTQDIDLKEGNKKLVTAGGAIDVEPEEEEDDLPEPSPTVEEIRAQRVLEWEVEKEAEREKEREYERRKRATEEAEAAAAKWAAKLAADAEMKRQQQEEERLAAYRAEASAGKKRLWLRRWKRRAAIMAEEKLRRKIRAEAALGSLTVGPPLAGFQSDKDLALITLVDGGSGPMSIDQVARMRSEKIREMWKPLDVASLVLPLFEHKFPSTKFITFKLLLAVGDTDVSNMAGQWLSNKLSRSQLVVPEIHSDGRTPGLWFQALNVDETNKSHQETLSHGASGLVFLVRKGHSIIEERARLHSLVETLPVGVRLPLLLFYTPRERNIEAETEKLKASLGLYDFEGLRIGWQNVSPVSSSNDGGLYSDGFLCGGLVWLANSAPSQPNLRPIHVRELVTSNLDGHCKILMASSSANVTPDRCISIFNRSLRSAAMEIRRAVGAAPPHWPPEEAESEVSDKLPGFLPQQGWNEPDLLDPIHQALQLAELPRFPTIEHVKPGSPTSAWENVRYQKAAVERAMQQYLARIDAIKEVDPVLVRQAQVLVQRNSSLEWTESGRVLVPRWANIFQGIYQTRLLLLNSEPPPTVYIVSKDDEEVERPLELDEVEQQIPFASEIAAGTPFGRTRHVNLTFDDTEEQEARTSLQEKLSLAKSYTDRLNFDEHDGATPLKHQPSPERKYEDMPPFVMQGSSWSIFSPSLESWQRGQPVSLKKRRLSLSPECAVQSLATNFSNSVASTMATESTSVDNLAAPEPQGFSHHETGEGNEIPGTIGFPRLREELLLDKIVMKLNNDVDRVLRRASSDMCFADTQFAADFNSEGVFSKSRFHSDSDISFDTTVDCVVSEPLASTMSDDIGSIDDMLERCRRAQKSIDRKLEDSFAILHDRLH</sequence>
<feature type="region of interest" description="Disordered" evidence="2">
    <location>
        <begin position="131"/>
        <end position="170"/>
    </location>
</feature>
<name>A0A8T0JEM4_CERPU</name>
<feature type="compositionally biased region" description="Basic and acidic residues" evidence="2">
    <location>
        <begin position="667"/>
        <end position="676"/>
    </location>
</feature>
<dbReference type="EMBL" id="CM026421">
    <property type="protein sequence ID" value="KAG0593562.1"/>
    <property type="molecule type" value="Genomic_DNA"/>
</dbReference>
<evidence type="ECO:0000313" key="4">
    <source>
        <dbReference type="EMBL" id="KAG0593562.1"/>
    </source>
</evidence>
<dbReference type="PANTHER" id="PTHR12436">
    <property type="entry name" value="80 KDA MCM3-ASSOCIATED PROTEIN"/>
    <property type="match status" value="1"/>
</dbReference>
<comment type="caution">
    <text evidence="4">The sequence shown here is derived from an EMBL/GenBank/DDBJ whole genome shotgun (WGS) entry which is preliminary data.</text>
</comment>